<dbReference type="GO" id="GO:0008270">
    <property type="term" value="F:zinc ion binding"/>
    <property type="evidence" value="ECO:0007669"/>
    <property type="project" value="UniProtKB-KW"/>
</dbReference>
<dbReference type="PROSITE" id="PS51873">
    <property type="entry name" value="TRIAD"/>
    <property type="match status" value="1"/>
</dbReference>
<evidence type="ECO:0000256" key="6">
    <source>
        <dbReference type="ARBA" id="ARBA00022771"/>
    </source>
</evidence>
<dbReference type="Gene3D" id="1.20.120.1750">
    <property type="match status" value="1"/>
</dbReference>
<dbReference type="Pfam" id="PF19422">
    <property type="entry name" value="Ariadne"/>
    <property type="match status" value="1"/>
</dbReference>
<feature type="domain" description="RING-type" evidence="11">
    <location>
        <begin position="196"/>
        <end position="243"/>
    </location>
</feature>
<evidence type="ECO:0000313" key="14">
    <source>
        <dbReference type="Proteomes" id="UP001165085"/>
    </source>
</evidence>
<evidence type="ECO:0000256" key="5">
    <source>
        <dbReference type="ARBA" id="ARBA00022737"/>
    </source>
</evidence>
<feature type="compositionally biased region" description="Low complexity" evidence="10">
    <location>
        <begin position="67"/>
        <end position="82"/>
    </location>
</feature>
<keyword evidence="3" id="KW-0808">Transferase</keyword>
<dbReference type="EC" id="2.3.2.31" evidence="2"/>
<evidence type="ECO:0000256" key="3">
    <source>
        <dbReference type="ARBA" id="ARBA00022679"/>
    </source>
</evidence>
<evidence type="ECO:0000259" key="12">
    <source>
        <dbReference type="PROSITE" id="PS51873"/>
    </source>
</evidence>
<dbReference type="SMART" id="SM00647">
    <property type="entry name" value="IBR"/>
    <property type="match status" value="2"/>
</dbReference>
<feature type="compositionally biased region" description="Basic and acidic residues" evidence="10">
    <location>
        <begin position="34"/>
        <end position="46"/>
    </location>
</feature>
<dbReference type="InterPro" id="IPR002867">
    <property type="entry name" value="IBR_dom"/>
</dbReference>
<dbReference type="Pfam" id="PF01485">
    <property type="entry name" value="IBR"/>
    <property type="match status" value="1"/>
</dbReference>
<protein>
    <recommendedName>
        <fullName evidence="2">RBR-type E3 ubiquitin transferase</fullName>
        <ecNumber evidence="2">2.3.2.31</ecNumber>
    </recommendedName>
</protein>
<keyword evidence="14" id="KW-1185">Reference proteome</keyword>
<dbReference type="InterPro" id="IPR045840">
    <property type="entry name" value="Ariadne"/>
</dbReference>
<dbReference type="Gene3D" id="3.30.40.10">
    <property type="entry name" value="Zinc/RING finger domain, C3HC4 (zinc finger)"/>
    <property type="match status" value="1"/>
</dbReference>
<gene>
    <name evidence="13" type="ORF">TrST_g13265</name>
</gene>
<dbReference type="Pfam" id="PF22191">
    <property type="entry name" value="IBR_1"/>
    <property type="match status" value="1"/>
</dbReference>
<reference evidence="14" key="1">
    <citation type="journal article" date="2023" name="Commun. Biol.">
        <title>Genome analysis of Parmales, the sister group of diatoms, reveals the evolutionary specialization of diatoms from phago-mixotrophs to photoautotrophs.</title>
        <authorList>
            <person name="Ban H."/>
            <person name="Sato S."/>
            <person name="Yoshikawa S."/>
            <person name="Yamada K."/>
            <person name="Nakamura Y."/>
            <person name="Ichinomiya M."/>
            <person name="Sato N."/>
            <person name="Blanc-Mathieu R."/>
            <person name="Endo H."/>
            <person name="Kuwata A."/>
            <person name="Ogata H."/>
        </authorList>
    </citation>
    <scope>NUCLEOTIDE SEQUENCE [LARGE SCALE GENOMIC DNA]</scope>
    <source>
        <strain evidence="14">NIES 3701</strain>
    </source>
</reference>
<comment type="caution">
    <text evidence="13">The sequence shown here is derived from an EMBL/GenBank/DDBJ whole genome shotgun (WGS) entry which is preliminary data.</text>
</comment>
<dbReference type="GO" id="GO:0016567">
    <property type="term" value="P:protein ubiquitination"/>
    <property type="evidence" value="ECO:0007669"/>
    <property type="project" value="InterPro"/>
</dbReference>
<accession>A0A9W7ANS0</accession>
<dbReference type="GO" id="GO:0061630">
    <property type="term" value="F:ubiquitin protein ligase activity"/>
    <property type="evidence" value="ECO:0007669"/>
    <property type="project" value="UniProtKB-EC"/>
</dbReference>
<dbReference type="InterPro" id="IPR031127">
    <property type="entry name" value="E3_UB_ligase_RBR"/>
</dbReference>
<organism evidence="13 14">
    <name type="scientific">Triparma strigata</name>
    <dbReference type="NCBI Taxonomy" id="1606541"/>
    <lineage>
        <taxon>Eukaryota</taxon>
        <taxon>Sar</taxon>
        <taxon>Stramenopiles</taxon>
        <taxon>Ochrophyta</taxon>
        <taxon>Bolidophyceae</taxon>
        <taxon>Parmales</taxon>
        <taxon>Triparmaceae</taxon>
        <taxon>Triparma</taxon>
    </lineage>
</organism>
<keyword evidence="8" id="KW-0862">Zinc</keyword>
<dbReference type="Pfam" id="PF21235">
    <property type="entry name" value="UBA_ARI1"/>
    <property type="match status" value="1"/>
</dbReference>
<dbReference type="EMBL" id="BRXY01000156">
    <property type="protein sequence ID" value="GMH72428.1"/>
    <property type="molecule type" value="Genomic_DNA"/>
</dbReference>
<evidence type="ECO:0000259" key="11">
    <source>
        <dbReference type="PROSITE" id="PS50089"/>
    </source>
</evidence>
<evidence type="ECO:0000256" key="7">
    <source>
        <dbReference type="ARBA" id="ARBA00022786"/>
    </source>
</evidence>
<evidence type="ECO:0000313" key="13">
    <source>
        <dbReference type="EMBL" id="GMH72428.1"/>
    </source>
</evidence>
<keyword evidence="5" id="KW-0677">Repeat</keyword>
<dbReference type="SUPFAM" id="SSF57850">
    <property type="entry name" value="RING/U-box"/>
    <property type="match status" value="3"/>
</dbReference>
<dbReference type="PROSITE" id="PS50089">
    <property type="entry name" value="ZF_RING_2"/>
    <property type="match status" value="1"/>
</dbReference>
<dbReference type="AlphaFoldDB" id="A0A9W7ANS0"/>
<evidence type="ECO:0000256" key="8">
    <source>
        <dbReference type="ARBA" id="ARBA00022833"/>
    </source>
</evidence>
<keyword evidence="6 9" id="KW-0863">Zinc-finger</keyword>
<feature type="compositionally biased region" description="Acidic residues" evidence="10">
    <location>
        <begin position="1"/>
        <end position="23"/>
    </location>
</feature>
<sequence length="561" mass="63443">MSESDSEEIEYQYSDDSDSDAEETAAPQEDSGDEERKEESKDEKPNPLKTPSGKHTNANPNAPPTGSSRFSLSPDYSSPSSSTEDPRLVPSSSLKGEMLNVLEEIIEMLSIPEEAAGALMRCFKWNKEKLIASYFDDPERCLQKAGVLKRVRMLEDRQDASAPTKTSRPLTPSRTSPRTATRSTPLPPSSPLPQTCLICCDDDLTPSEMYSMPCSHSFCCDCWSGFLGNKIDEGPSCVYAKCPQAGCEEIVSGEEVKAMAPSKISQWDKYELRSFVDLNKNTRWCPGTDCTMVAITKAGVGDVKCSCGTSFCVKCGEEPHTPVVCKDLSLWLEKCQNESETANWILANTKKCPKCATRIEKNQGCNHMVCQQCKHEFCWICVQPWEDHGANTGGYYKCNKFSDKSNSDDQSDAAKAQRELDRYLHYYQRYHAHSQAQKFAKKQLQQTEQRMVQLQDGSAHTSWIDVQFLKTATEQLVECRRVLKYTYTFAYYLDPSDKTGKKERFEHHQEMLEKFTENLSELSEQSLDKMDRTGVVNMTRVVDRFVKNLCKYVEDGMEIED</sequence>
<feature type="domain" description="RING-type" evidence="12">
    <location>
        <begin position="192"/>
        <end position="402"/>
    </location>
</feature>
<dbReference type="InterPro" id="IPR013083">
    <property type="entry name" value="Znf_RING/FYVE/PHD"/>
</dbReference>
<evidence type="ECO:0000256" key="4">
    <source>
        <dbReference type="ARBA" id="ARBA00022723"/>
    </source>
</evidence>
<feature type="compositionally biased region" description="Low complexity" evidence="10">
    <location>
        <begin position="163"/>
        <end position="184"/>
    </location>
</feature>
<dbReference type="InterPro" id="IPR001841">
    <property type="entry name" value="Znf_RING"/>
</dbReference>
<feature type="region of interest" description="Disordered" evidence="10">
    <location>
        <begin position="156"/>
        <end position="189"/>
    </location>
</feature>
<feature type="region of interest" description="Disordered" evidence="10">
    <location>
        <begin position="1"/>
        <end position="91"/>
    </location>
</feature>
<evidence type="ECO:0000256" key="1">
    <source>
        <dbReference type="ARBA" id="ARBA00001798"/>
    </source>
</evidence>
<name>A0A9W7ANS0_9STRA</name>
<keyword evidence="4" id="KW-0479">Metal-binding</keyword>
<dbReference type="FunFam" id="1.20.120.1750:FF:000022">
    <property type="entry name" value="RBR-type E3 ubiquitin transferase"/>
    <property type="match status" value="1"/>
</dbReference>
<proteinExistence type="predicted"/>
<dbReference type="InterPro" id="IPR048962">
    <property type="entry name" value="ARIH1-like_UBL"/>
</dbReference>
<comment type="catalytic activity">
    <reaction evidence="1">
        <text>[E2 ubiquitin-conjugating enzyme]-S-ubiquitinyl-L-cysteine + [acceptor protein]-L-lysine = [E2 ubiquitin-conjugating enzyme]-L-cysteine + [acceptor protein]-N(6)-ubiquitinyl-L-lysine.</text>
        <dbReference type="EC" id="2.3.2.31"/>
    </reaction>
</comment>
<dbReference type="OrthoDB" id="10009520at2759"/>
<evidence type="ECO:0000256" key="9">
    <source>
        <dbReference type="PROSITE-ProRule" id="PRU00175"/>
    </source>
</evidence>
<dbReference type="InterPro" id="IPR044066">
    <property type="entry name" value="TRIAD_supradom"/>
</dbReference>
<dbReference type="PROSITE" id="PS00518">
    <property type="entry name" value="ZF_RING_1"/>
    <property type="match status" value="1"/>
</dbReference>
<keyword evidence="7" id="KW-0833">Ubl conjugation pathway</keyword>
<evidence type="ECO:0000256" key="2">
    <source>
        <dbReference type="ARBA" id="ARBA00012251"/>
    </source>
</evidence>
<dbReference type="Proteomes" id="UP001165085">
    <property type="component" value="Unassembled WGS sequence"/>
</dbReference>
<dbReference type="PANTHER" id="PTHR11685">
    <property type="entry name" value="RBR FAMILY RING FINGER AND IBR DOMAIN-CONTAINING"/>
    <property type="match status" value="1"/>
</dbReference>
<feature type="compositionally biased region" description="Polar residues" evidence="10">
    <location>
        <begin position="53"/>
        <end position="66"/>
    </location>
</feature>
<dbReference type="InterPro" id="IPR017907">
    <property type="entry name" value="Znf_RING_CS"/>
</dbReference>
<evidence type="ECO:0000256" key="10">
    <source>
        <dbReference type="SAM" id="MobiDB-lite"/>
    </source>
</evidence>